<evidence type="ECO:0000313" key="2">
    <source>
        <dbReference type="Proteomes" id="UP000799771"/>
    </source>
</evidence>
<protein>
    <submittedName>
        <fullName evidence="1">Uncharacterized protein</fullName>
    </submittedName>
</protein>
<dbReference type="GeneID" id="54403092"/>
<dbReference type="AlphaFoldDB" id="A0A6A6AHF1"/>
<evidence type="ECO:0000313" key="1">
    <source>
        <dbReference type="EMBL" id="KAF2129871.1"/>
    </source>
</evidence>
<reference evidence="1" key="1">
    <citation type="journal article" date="2020" name="Stud. Mycol.">
        <title>101 Dothideomycetes genomes: a test case for predicting lifestyles and emergence of pathogens.</title>
        <authorList>
            <person name="Haridas S."/>
            <person name="Albert R."/>
            <person name="Binder M."/>
            <person name="Bloem J."/>
            <person name="Labutti K."/>
            <person name="Salamov A."/>
            <person name="Andreopoulos B."/>
            <person name="Baker S."/>
            <person name="Barry K."/>
            <person name="Bills G."/>
            <person name="Bluhm B."/>
            <person name="Cannon C."/>
            <person name="Castanera R."/>
            <person name="Culley D."/>
            <person name="Daum C."/>
            <person name="Ezra D."/>
            <person name="Gonzalez J."/>
            <person name="Henrissat B."/>
            <person name="Kuo A."/>
            <person name="Liang C."/>
            <person name="Lipzen A."/>
            <person name="Lutzoni F."/>
            <person name="Magnuson J."/>
            <person name="Mondo S."/>
            <person name="Nolan M."/>
            <person name="Ohm R."/>
            <person name="Pangilinan J."/>
            <person name="Park H.-J."/>
            <person name="Ramirez L."/>
            <person name="Alfaro M."/>
            <person name="Sun H."/>
            <person name="Tritt A."/>
            <person name="Yoshinaga Y."/>
            <person name="Zwiers L.-H."/>
            <person name="Turgeon B."/>
            <person name="Goodwin S."/>
            <person name="Spatafora J."/>
            <person name="Crous P."/>
            <person name="Grigoriev I."/>
        </authorList>
    </citation>
    <scope>NUCLEOTIDE SEQUENCE</scope>
    <source>
        <strain evidence="1">CBS 119687</strain>
    </source>
</reference>
<dbReference type="EMBL" id="ML977505">
    <property type="protein sequence ID" value="KAF2129871.1"/>
    <property type="molecule type" value="Genomic_DNA"/>
</dbReference>
<sequence>MYRARPSIPRIAFRTRRPGECWTQVRCAASSRDSKGRKGQTPHWTAEKLETSEEFPLTQALSKTIHPALEPTKKPRKQGAPVHLHRIPVGINVRTQIVSPRLCGTSSPGATMLFALGGC</sequence>
<keyword evidence="2" id="KW-1185">Reference proteome</keyword>
<accession>A0A6A6AHF1</accession>
<gene>
    <name evidence="1" type="ORF">P153DRAFT_225878</name>
</gene>
<organism evidence="1 2">
    <name type="scientific">Dothidotthia symphoricarpi CBS 119687</name>
    <dbReference type="NCBI Taxonomy" id="1392245"/>
    <lineage>
        <taxon>Eukaryota</taxon>
        <taxon>Fungi</taxon>
        <taxon>Dikarya</taxon>
        <taxon>Ascomycota</taxon>
        <taxon>Pezizomycotina</taxon>
        <taxon>Dothideomycetes</taxon>
        <taxon>Pleosporomycetidae</taxon>
        <taxon>Pleosporales</taxon>
        <taxon>Dothidotthiaceae</taxon>
        <taxon>Dothidotthia</taxon>
    </lineage>
</organism>
<proteinExistence type="predicted"/>
<dbReference type="Proteomes" id="UP000799771">
    <property type="component" value="Unassembled WGS sequence"/>
</dbReference>
<name>A0A6A6AHF1_9PLEO</name>
<dbReference type="RefSeq" id="XP_033524258.1">
    <property type="nucleotide sequence ID" value="XM_033662660.1"/>
</dbReference>